<reference evidence="2 3" key="1">
    <citation type="submission" date="2018-02" db="EMBL/GenBank/DDBJ databases">
        <title>The genomes of Aspergillus section Nigri reveals drivers in fungal speciation.</title>
        <authorList>
            <consortium name="DOE Joint Genome Institute"/>
            <person name="Vesth T.C."/>
            <person name="Nybo J."/>
            <person name="Theobald S."/>
            <person name="Brandl J."/>
            <person name="Frisvad J.C."/>
            <person name="Nielsen K.F."/>
            <person name="Lyhne E.K."/>
            <person name="Kogle M.E."/>
            <person name="Kuo A."/>
            <person name="Riley R."/>
            <person name="Clum A."/>
            <person name="Nolan M."/>
            <person name="Lipzen A."/>
            <person name="Salamov A."/>
            <person name="Henrissat B."/>
            <person name="Wiebenga A."/>
            <person name="De vries R.P."/>
            <person name="Grigoriev I.V."/>
            <person name="Mortensen U.H."/>
            <person name="Andersen M.R."/>
            <person name="Baker S.E."/>
        </authorList>
    </citation>
    <scope>NUCLEOTIDE SEQUENCE [LARGE SCALE GENOMIC DNA]</scope>
    <source>
        <strain evidence="2 3">CBS 707.79</strain>
    </source>
</reference>
<dbReference type="EMBL" id="KZ825887">
    <property type="protein sequence ID" value="PYH93711.1"/>
    <property type="molecule type" value="Genomic_DNA"/>
</dbReference>
<feature type="compositionally biased region" description="Polar residues" evidence="1">
    <location>
        <begin position="119"/>
        <end position="147"/>
    </location>
</feature>
<dbReference type="OrthoDB" id="4434585at2759"/>
<organism evidence="2 3">
    <name type="scientific">Aspergillus ellipticus CBS 707.79</name>
    <dbReference type="NCBI Taxonomy" id="1448320"/>
    <lineage>
        <taxon>Eukaryota</taxon>
        <taxon>Fungi</taxon>
        <taxon>Dikarya</taxon>
        <taxon>Ascomycota</taxon>
        <taxon>Pezizomycotina</taxon>
        <taxon>Eurotiomycetes</taxon>
        <taxon>Eurotiomycetidae</taxon>
        <taxon>Eurotiales</taxon>
        <taxon>Aspergillaceae</taxon>
        <taxon>Aspergillus</taxon>
        <taxon>Aspergillus subgen. Circumdati</taxon>
    </lineage>
</organism>
<proteinExistence type="predicted"/>
<keyword evidence="3" id="KW-1185">Reference proteome</keyword>
<dbReference type="Proteomes" id="UP000247810">
    <property type="component" value="Unassembled WGS sequence"/>
</dbReference>
<dbReference type="VEuPathDB" id="FungiDB:BO71DRAFT_399541"/>
<feature type="region of interest" description="Disordered" evidence="1">
    <location>
        <begin position="444"/>
        <end position="501"/>
    </location>
</feature>
<protein>
    <submittedName>
        <fullName evidence="2">Uncharacterized protein</fullName>
    </submittedName>
</protein>
<sequence length="501" mass="57887">MNTRKRQPNYQSLLYNEMDFGSQSSVDAACVDNSQESEYIQPGRRSDLRSAQSQPVLQKTKRQKTAPTHILDKKSTQNSPRILRPSKELNPHKLPQPQQRDQSSESAAEIRNSPIVLQPASQRVSQQIERTENLRGTTQPSPVSSGSGPIRHSSPGPESLHLSSDHQRDSPELPEIENQKLQYFAQNTQTSEAAHNSVPFESDSLSLFQFESDPITQIPTPPLRPESHNQQQLKDSEAWTKLTQFARRQFLSSLNNSQLQWPIETTFKGLKPSHSIYREAERRIRELFKTWKFRTLHLAEQQAYEWLDCLSPKQRNRVEWCSDFNQLYQAFDSTYEIRWSADIFIWAQEAVSVDNCSELGRKWLKYSTLQLMTRAYLTKQHAKLRSMPEVIKKEKRDYIAQMHKWDREYLVKTFDSLHTRKEFRKLSVADFPFRAVPGTRIRGHRSQIDMNDEPNGGITANPSTHNLLDVSDSDEASGAAQEIEQENELDSESEEAVEEYI</sequence>
<feature type="region of interest" description="Disordered" evidence="1">
    <location>
        <begin position="31"/>
        <end position="171"/>
    </location>
</feature>
<evidence type="ECO:0000313" key="2">
    <source>
        <dbReference type="EMBL" id="PYH93711.1"/>
    </source>
</evidence>
<feature type="compositionally biased region" description="Polar residues" evidence="1">
    <location>
        <begin position="96"/>
        <end position="106"/>
    </location>
</feature>
<name>A0A319D8Y9_9EURO</name>
<dbReference type="AlphaFoldDB" id="A0A319D8Y9"/>
<evidence type="ECO:0000313" key="3">
    <source>
        <dbReference type="Proteomes" id="UP000247810"/>
    </source>
</evidence>
<gene>
    <name evidence="2" type="ORF">BO71DRAFT_399541</name>
</gene>
<evidence type="ECO:0000256" key="1">
    <source>
        <dbReference type="SAM" id="MobiDB-lite"/>
    </source>
</evidence>
<accession>A0A319D8Y9</accession>
<feature type="compositionally biased region" description="Acidic residues" evidence="1">
    <location>
        <begin position="483"/>
        <end position="501"/>
    </location>
</feature>